<dbReference type="PRINTS" id="PR00037">
    <property type="entry name" value="HTHLACR"/>
</dbReference>
<dbReference type="Gene3D" id="1.10.10.10">
    <property type="entry name" value="Winged helix-like DNA-binding domain superfamily/Winged helix DNA-binding domain"/>
    <property type="match status" value="1"/>
</dbReference>
<dbReference type="PANTHER" id="PTHR30363:SF44">
    <property type="entry name" value="AGA OPERON TRANSCRIPTIONAL REPRESSOR-RELATED"/>
    <property type="match status" value="1"/>
</dbReference>
<dbReference type="RefSeq" id="WP_132546899.1">
    <property type="nucleotide sequence ID" value="NZ_SMAA01000001.1"/>
</dbReference>
<sequence>MLGIERRQKIINKIQQERKVYVNELAILYNVTEETIRRDLEKLEKQDFLRRSYGGAILKEHTYDDISFSKRITLNLEAKQQLAQKACTLINTDDSIMVDASTTCLEVVQLLKNEKSLTWITNSIKIVHTLIHNSAKVIASGGILRNHSYSLTGNDALNTLDNYCVDIALIGCKGLSIEQGITESNEAESIIKKKMAEQARTIILLADHSKFDNNGFAKTLNFKQINYIVTDKIPSAKWVSFLKKQNVKLVY</sequence>
<dbReference type="SMART" id="SM00420">
    <property type="entry name" value="HTH_DEOR"/>
    <property type="match status" value="1"/>
</dbReference>
<dbReference type="PANTHER" id="PTHR30363">
    <property type="entry name" value="HTH-TYPE TRANSCRIPTIONAL REGULATOR SRLR-RELATED"/>
    <property type="match status" value="1"/>
</dbReference>
<gene>
    <name evidence="5" type="ORF">EDC37_10186</name>
</gene>
<keyword evidence="1" id="KW-0805">Transcription regulation</keyword>
<dbReference type="SUPFAM" id="SSF46785">
    <property type="entry name" value="Winged helix' DNA-binding domain"/>
    <property type="match status" value="1"/>
</dbReference>
<dbReference type="Pfam" id="PF00455">
    <property type="entry name" value="DeoRC"/>
    <property type="match status" value="1"/>
</dbReference>
<dbReference type="InterPro" id="IPR014036">
    <property type="entry name" value="DeoR-like_C"/>
</dbReference>
<dbReference type="PROSITE" id="PS00894">
    <property type="entry name" value="HTH_DEOR_1"/>
    <property type="match status" value="1"/>
</dbReference>
<dbReference type="InterPro" id="IPR050313">
    <property type="entry name" value="Carb_Metab_HTH_regulators"/>
</dbReference>
<comment type="caution">
    <text evidence="5">The sequence shown here is derived from an EMBL/GenBank/DDBJ whole genome shotgun (WGS) entry which is preliminary data.</text>
</comment>
<dbReference type="SUPFAM" id="SSF100950">
    <property type="entry name" value="NagB/RpiA/CoA transferase-like"/>
    <property type="match status" value="1"/>
</dbReference>
<evidence type="ECO:0000256" key="1">
    <source>
        <dbReference type="ARBA" id="ARBA00023015"/>
    </source>
</evidence>
<keyword evidence="3" id="KW-0804">Transcription</keyword>
<organism evidence="5 6">
    <name type="scientific">Pectinatus cerevisiiphilus</name>
    <dbReference type="NCBI Taxonomy" id="86956"/>
    <lineage>
        <taxon>Bacteria</taxon>
        <taxon>Bacillati</taxon>
        <taxon>Bacillota</taxon>
        <taxon>Negativicutes</taxon>
        <taxon>Selenomonadales</taxon>
        <taxon>Selenomonadaceae</taxon>
        <taxon>Pectinatus</taxon>
    </lineage>
</organism>
<dbReference type="Pfam" id="PF08220">
    <property type="entry name" value="HTH_DeoR"/>
    <property type="match status" value="1"/>
</dbReference>
<dbReference type="EMBL" id="SMAA01000001">
    <property type="protein sequence ID" value="TCS81915.1"/>
    <property type="molecule type" value="Genomic_DNA"/>
</dbReference>
<dbReference type="InterPro" id="IPR018356">
    <property type="entry name" value="Tscrpt_reg_HTH_DeoR_CS"/>
</dbReference>
<dbReference type="Gene3D" id="3.40.50.1360">
    <property type="match status" value="1"/>
</dbReference>
<reference evidence="5 6" key="1">
    <citation type="submission" date="2019-03" db="EMBL/GenBank/DDBJ databases">
        <title>Genomic Encyclopedia of Type Strains, Phase IV (KMG-IV): sequencing the most valuable type-strain genomes for metagenomic binning, comparative biology and taxonomic classification.</title>
        <authorList>
            <person name="Goeker M."/>
        </authorList>
    </citation>
    <scope>NUCLEOTIDE SEQUENCE [LARGE SCALE GENOMIC DNA]</scope>
    <source>
        <strain evidence="5 6">DSM 20467</strain>
    </source>
</reference>
<dbReference type="InterPro" id="IPR036390">
    <property type="entry name" value="WH_DNA-bd_sf"/>
</dbReference>
<keyword evidence="6" id="KW-1185">Reference proteome</keyword>
<dbReference type="SMART" id="SM01134">
    <property type="entry name" value="DeoRC"/>
    <property type="match status" value="1"/>
</dbReference>
<dbReference type="InterPro" id="IPR001034">
    <property type="entry name" value="DeoR_HTH"/>
</dbReference>
<dbReference type="OrthoDB" id="9797223at2"/>
<dbReference type="PROSITE" id="PS51000">
    <property type="entry name" value="HTH_DEOR_2"/>
    <property type="match status" value="1"/>
</dbReference>
<keyword evidence="2" id="KW-0238">DNA-binding</keyword>
<dbReference type="InterPro" id="IPR037171">
    <property type="entry name" value="NagB/RpiA_transferase-like"/>
</dbReference>
<evidence type="ECO:0000313" key="6">
    <source>
        <dbReference type="Proteomes" id="UP000295188"/>
    </source>
</evidence>
<dbReference type="GO" id="GO:0003677">
    <property type="term" value="F:DNA binding"/>
    <property type="evidence" value="ECO:0007669"/>
    <property type="project" value="UniProtKB-KW"/>
</dbReference>
<protein>
    <submittedName>
        <fullName evidence="5">DeoR family transcriptional regulator</fullName>
    </submittedName>
</protein>
<dbReference type="InterPro" id="IPR036388">
    <property type="entry name" value="WH-like_DNA-bd_sf"/>
</dbReference>
<proteinExistence type="predicted"/>
<accession>A0A4R3KFK3</accession>
<evidence type="ECO:0000256" key="3">
    <source>
        <dbReference type="ARBA" id="ARBA00023163"/>
    </source>
</evidence>
<dbReference type="Proteomes" id="UP000295188">
    <property type="component" value="Unassembled WGS sequence"/>
</dbReference>
<dbReference type="GO" id="GO:0003700">
    <property type="term" value="F:DNA-binding transcription factor activity"/>
    <property type="evidence" value="ECO:0007669"/>
    <property type="project" value="InterPro"/>
</dbReference>
<feature type="domain" description="HTH deoR-type" evidence="4">
    <location>
        <begin position="3"/>
        <end position="58"/>
    </location>
</feature>
<name>A0A4R3KFK3_9FIRM</name>
<evidence type="ECO:0000259" key="4">
    <source>
        <dbReference type="PROSITE" id="PS51000"/>
    </source>
</evidence>
<evidence type="ECO:0000313" key="5">
    <source>
        <dbReference type="EMBL" id="TCS81915.1"/>
    </source>
</evidence>
<dbReference type="AlphaFoldDB" id="A0A4R3KFK3"/>
<evidence type="ECO:0000256" key="2">
    <source>
        <dbReference type="ARBA" id="ARBA00023125"/>
    </source>
</evidence>